<dbReference type="GO" id="GO:0008121">
    <property type="term" value="F:quinol-cytochrome-c reductase activity"/>
    <property type="evidence" value="ECO:0007669"/>
    <property type="project" value="InterPro"/>
</dbReference>
<dbReference type="EMBL" id="BKAJ01000282">
    <property type="protein sequence ID" value="GEP61981.1"/>
    <property type="molecule type" value="Genomic_DNA"/>
</dbReference>
<dbReference type="AlphaFoldDB" id="A0A512NSQ5"/>
<feature type="transmembrane region" description="Helical" evidence="17">
    <location>
        <begin position="339"/>
        <end position="359"/>
    </location>
</feature>
<dbReference type="Proteomes" id="UP000321058">
    <property type="component" value="Unassembled WGS sequence"/>
</dbReference>
<dbReference type="PROSITE" id="PS51003">
    <property type="entry name" value="CYTB_CTER"/>
    <property type="match status" value="1"/>
</dbReference>
<evidence type="ECO:0000256" key="12">
    <source>
        <dbReference type="ARBA" id="ARBA00023004"/>
    </source>
</evidence>
<comment type="subunit">
    <text evidence="3 16">The main subunits of complex b-c1 are: cytochrome b, cytochrome c1 and the Rieske protein.</text>
</comment>
<evidence type="ECO:0000256" key="11">
    <source>
        <dbReference type="ARBA" id="ARBA00022989"/>
    </source>
</evidence>
<dbReference type="InterPro" id="IPR005798">
    <property type="entry name" value="Cyt_b/b6_C"/>
</dbReference>
<evidence type="ECO:0000256" key="14">
    <source>
        <dbReference type="PIRSR" id="PIRSR038885-1"/>
    </source>
</evidence>
<dbReference type="CDD" id="cd00284">
    <property type="entry name" value="Cytochrome_b_N"/>
    <property type="match status" value="1"/>
</dbReference>
<dbReference type="Pfam" id="PF00032">
    <property type="entry name" value="Cytochrom_B_C"/>
    <property type="match status" value="1"/>
</dbReference>
<dbReference type="InterPro" id="IPR027387">
    <property type="entry name" value="Cytb/b6-like_sf"/>
</dbReference>
<dbReference type="GO" id="GO:0022904">
    <property type="term" value="P:respiratory electron transport chain"/>
    <property type="evidence" value="ECO:0007669"/>
    <property type="project" value="InterPro"/>
</dbReference>
<dbReference type="InterPro" id="IPR016174">
    <property type="entry name" value="Di-haem_cyt_TM"/>
</dbReference>
<feature type="binding site" evidence="14">
    <location>
        <position position="218"/>
    </location>
    <ligand>
        <name>a ubiquinone</name>
        <dbReference type="ChEBI" id="CHEBI:16389"/>
    </ligand>
</feature>
<evidence type="ECO:0000256" key="8">
    <source>
        <dbReference type="ARBA" id="ARBA00022692"/>
    </source>
</evidence>
<keyword evidence="6 15" id="KW-0349">Heme</keyword>
<dbReference type="PANTHER" id="PTHR19271:SF16">
    <property type="entry name" value="CYTOCHROME B"/>
    <property type="match status" value="1"/>
</dbReference>
<evidence type="ECO:0000256" key="4">
    <source>
        <dbReference type="ARBA" id="ARBA00013531"/>
    </source>
</evidence>
<feature type="binding site" description="axial binding residue" evidence="15">
    <location>
        <position position="199"/>
    </location>
    <ligand>
        <name>heme b</name>
        <dbReference type="ChEBI" id="CHEBI:60344"/>
        <label>b562</label>
    </ligand>
    <ligandPart>
        <name>Fe</name>
        <dbReference type="ChEBI" id="CHEBI:18248"/>
    </ligandPart>
</feature>
<evidence type="ECO:0000256" key="7">
    <source>
        <dbReference type="ARBA" id="ARBA00022660"/>
    </source>
</evidence>
<keyword evidence="5 16" id="KW-0813">Transport</keyword>
<dbReference type="InterPro" id="IPR048260">
    <property type="entry name" value="Cytochrome_b_C_euk/bac"/>
</dbReference>
<evidence type="ECO:0000256" key="16">
    <source>
        <dbReference type="RuleBase" id="RU003385"/>
    </source>
</evidence>
<feature type="binding site" description="axial binding residue" evidence="15">
    <location>
        <position position="98"/>
    </location>
    <ligand>
        <name>heme b</name>
        <dbReference type="ChEBI" id="CHEBI:60344"/>
        <label>b562</label>
    </ligand>
    <ligandPart>
        <name>Fe</name>
        <dbReference type="ChEBI" id="CHEBI:18248"/>
    </ligandPart>
</feature>
<proteinExistence type="inferred from homology"/>
<evidence type="ECO:0000256" key="1">
    <source>
        <dbReference type="ARBA" id="ARBA00002444"/>
    </source>
</evidence>
<dbReference type="RefSeq" id="WP_147157252.1">
    <property type="nucleotide sequence ID" value="NZ_BKAJ01000282.1"/>
</dbReference>
<comment type="similarity">
    <text evidence="16">Belongs to the cytochrome b family.</text>
</comment>
<dbReference type="GO" id="GO:0016491">
    <property type="term" value="F:oxidoreductase activity"/>
    <property type="evidence" value="ECO:0007669"/>
    <property type="project" value="InterPro"/>
</dbReference>
<reference evidence="20 21" key="1">
    <citation type="submission" date="2019-07" db="EMBL/GenBank/DDBJ databases">
        <title>Whole genome shotgun sequence of Reyranella soli NBRC 108950.</title>
        <authorList>
            <person name="Hosoyama A."/>
            <person name="Uohara A."/>
            <person name="Ohji S."/>
            <person name="Ichikawa N."/>
        </authorList>
    </citation>
    <scope>NUCLEOTIDE SEQUENCE [LARGE SCALE GENOMIC DNA]</scope>
    <source>
        <strain evidence="20 21">NBRC 108950</strain>
    </source>
</reference>
<comment type="cofactor">
    <cofactor evidence="16">
        <name>heme b</name>
        <dbReference type="ChEBI" id="CHEBI:60344"/>
    </cofactor>
    <text evidence="16">Binds 2 heme groups non-covalently.</text>
</comment>
<dbReference type="Gene3D" id="1.20.810.10">
    <property type="entry name" value="Cytochrome Bc1 Complex, Chain C"/>
    <property type="match status" value="1"/>
</dbReference>
<organism evidence="20 21">
    <name type="scientific">Reyranella soli</name>
    <dbReference type="NCBI Taxonomy" id="1230389"/>
    <lineage>
        <taxon>Bacteria</taxon>
        <taxon>Pseudomonadati</taxon>
        <taxon>Pseudomonadota</taxon>
        <taxon>Alphaproteobacteria</taxon>
        <taxon>Hyphomicrobiales</taxon>
        <taxon>Reyranellaceae</taxon>
        <taxon>Reyranella</taxon>
    </lineage>
</organism>
<feature type="transmembrane region" description="Helical" evidence="17">
    <location>
        <begin position="162"/>
        <end position="183"/>
    </location>
</feature>
<comment type="subcellular location">
    <subcellularLocation>
        <location evidence="2">Membrane</location>
        <topology evidence="2">Multi-pass membrane protein</topology>
    </subcellularLocation>
</comment>
<keyword evidence="13 17" id="KW-0472">Membrane</keyword>
<feature type="transmembrane region" description="Helical" evidence="17">
    <location>
        <begin position="128"/>
        <end position="150"/>
    </location>
</feature>
<feature type="transmembrane region" description="Helical" evidence="17">
    <location>
        <begin position="248"/>
        <end position="265"/>
    </location>
</feature>
<feature type="transmembrane region" description="Helical" evidence="17">
    <location>
        <begin position="195"/>
        <end position="217"/>
    </location>
</feature>
<dbReference type="PIRSF" id="PIRSF038885">
    <property type="entry name" value="COB"/>
    <property type="match status" value="1"/>
</dbReference>
<dbReference type="PANTHER" id="PTHR19271">
    <property type="entry name" value="CYTOCHROME B"/>
    <property type="match status" value="1"/>
</dbReference>
<feature type="transmembrane region" description="Helical" evidence="17">
    <location>
        <begin position="92"/>
        <end position="113"/>
    </location>
</feature>
<comment type="caution">
    <text evidence="20">The sequence shown here is derived from an EMBL/GenBank/DDBJ whole genome shotgun (WGS) entry which is preliminary data.</text>
</comment>
<evidence type="ECO:0000256" key="6">
    <source>
        <dbReference type="ARBA" id="ARBA00022617"/>
    </source>
</evidence>
<dbReference type="InterPro" id="IPR005797">
    <property type="entry name" value="Cyt_b/b6_N"/>
</dbReference>
<feature type="domain" description="Cytochrome b/b6 C-terminal region profile" evidence="19">
    <location>
        <begin position="229"/>
        <end position="399"/>
    </location>
</feature>
<dbReference type="CDD" id="cd00290">
    <property type="entry name" value="cytochrome_b_C"/>
    <property type="match status" value="1"/>
</dbReference>
<sequence>MATSHGTPPVFNNKVIAWIDHRLPIFSYLEKEYHTFPTPRNFNYFWNFGAIATVMLVLMIATGVVLATNYTPHTTMAFDSVERIMRDVPQGWLIRYLHMNGASFFFIAVYIHIFRGMYYGSYKSPRELLWILGVIIFLLMMATAFMGYVLPWGQMSFWGATVITNLFSAIPVVGDSIVTWLWGGFAVENPTLNRFYALHYLLPFIIVAVVALHVVALHVHGSNNPLGIDPKGPQDTVPFHPYYTMKDGFGVVVFLIIYGAFVFFQPNYLGDAANYIEANPLVTPTHIVPEWYFLPFYAILRAIPDKLGGVLAMFAAIGVLFVLPWLDTSRVRSCTFRPIYKWFMLVLVVDVIVLGVCGANPPEGWYVPIAQLATVYYFFHFLILLPVLGKIERPLPLPPSIADAVLKKAG</sequence>
<evidence type="ECO:0000313" key="21">
    <source>
        <dbReference type="Proteomes" id="UP000321058"/>
    </source>
</evidence>
<feature type="transmembrane region" description="Helical" evidence="17">
    <location>
        <begin position="44"/>
        <end position="71"/>
    </location>
</feature>
<evidence type="ECO:0000256" key="2">
    <source>
        <dbReference type="ARBA" id="ARBA00004141"/>
    </source>
</evidence>
<keyword evidence="12 15" id="KW-0408">Iron</keyword>
<feature type="binding site" description="axial binding residue" evidence="15">
    <location>
        <position position="213"/>
    </location>
    <ligand>
        <name>heme b</name>
        <dbReference type="ChEBI" id="CHEBI:60344"/>
        <label>b566</label>
    </ligand>
    <ligandPart>
        <name>Fe</name>
        <dbReference type="ChEBI" id="CHEBI:18248"/>
    </ligandPart>
</feature>
<keyword evidence="21" id="KW-1185">Reference proteome</keyword>
<dbReference type="InterPro" id="IPR036150">
    <property type="entry name" value="Cyt_b/b6_C_sf"/>
</dbReference>
<feature type="domain" description="Cytochrome b/b6 N-terminal region profile" evidence="18">
    <location>
        <begin position="15"/>
        <end position="226"/>
    </location>
</feature>
<keyword evidence="8 16" id="KW-0812">Transmembrane</keyword>
<gene>
    <name evidence="20" type="ORF">RSO01_91470</name>
</gene>
<feature type="binding site" description="axial binding residue" evidence="15">
    <location>
        <position position="112"/>
    </location>
    <ligand>
        <name>heme b</name>
        <dbReference type="ChEBI" id="CHEBI:60344"/>
        <label>b566</label>
    </ligand>
    <ligandPart>
        <name>Fe</name>
        <dbReference type="ChEBI" id="CHEBI:18248"/>
    </ligandPart>
</feature>
<keyword evidence="11 17" id="KW-1133">Transmembrane helix</keyword>
<keyword evidence="10 16" id="KW-0249">Electron transport</keyword>
<dbReference type="SUPFAM" id="SSF81342">
    <property type="entry name" value="Transmembrane di-heme cytochromes"/>
    <property type="match status" value="1"/>
</dbReference>
<evidence type="ECO:0000256" key="13">
    <source>
        <dbReference type="ARBA" id="ARBA00023136"/>
    </source>
</evidence>
<comment type="cofactor">
    <cofactor evidence="15">
        <name>heme</name>
        <dbReference type="ChEBI" id="CHEBI:30413"/>
    </cofactor>
    <text evidence="15">Binds 2 heme groups non-covalently.</text>
</comment>
<dbReference type="InterPro" id="IPR030689">
    <property type="entry name" value="Cytochrome_b"/>
</dbReference>
<evidence type="ECO:0000256" key="9">
    <source>
        <dbReference type="ARBA" id="ARBA00022723"/>
    </source>
</evidence>
<evidence type="ECO:0000259" key="18">
    <source>
        <dbReference type="PROSITE" id="PS51002"/>
    </source>
</evidence>
<evidence type="ECO:0000256" key="5">
    <source>
        <dbReference type="ARBA" id="ARBA00022448"/>
    </source>
</evidence>
<evidence type="ECO:0000256" key="10">
    <source>
        <dbReference type="ARBA" id="ARBA00022982"/>
    </source>
</evidence>
<dbReference type="GO" id="GO:0046872">
    <property type="term" value="F:metal ion binding"/>
    <property type="evidence" value="ECO:0007669"/>
    <property type="project" value="UniProtKB-KW"/>
</dbReference>
<accession>A0A512NSQ5</accession>
<evidence type="ECO:0000256" key="17">
    <source>
        <dbReference type="SAM" id="Phobius"/>
    </source>
</evidence>
<dbReference type="SUPFAM" id="SSF81648">
    <property type="entry name" value="a domain/subunit of cytochrome bc1 complex (Ubiquinol-cytochrome c reductase)"/>
    <property type="match status" value="1"/>
</dbReference>
<dbReference type="FunFam" id="1.20.810.10:FF:000004">
    <property type="entry name" value="Cytochrome b"/>
    <property type="match status" value="1"/>
</dbReference>
<evidence type="ECO:0000256" key="3">
    <source>
        <dbReference type="ARBA" id="ARBA00011649"/>
    </source>
</evidence>
<dbReference type="GO" id="GO:0045275">
    <property type="term" value="C:respiratory chain complex III"/>
    <property type="evidence" value="ECO:0007669"/>
    <property type="project" value="InterPro"/>
</dbReference>
<dbReference type="InterPro" id="IPR048259">
    <property type="entry name" value="Cytochrome_b_N_euk/bac"/>
</dbReference>
<name>A0A512NSQ5_9HYPH</name>
<protein>
    <recommendedName>
        <fullName evidence="4 16">Cytochrome b</fullName>
    </recommendedName>
</protein>
<evidence type="ECO:0000256" key="15">
    <source>
        <dbReference type="PIRSR" id="PIRSR038885-2"/>
    </source>
</evidence>
<evidence type="ECO:0000259" key="19">
    <source>
        <dbReference type="PROSITE" id="PS51003"/>
    </source>
</evidence>
<feature type="transmembrane region" description="Helical" evidence="17">
    <location>
        <begin position="365"/>
        <end position="388"/>
    </location>
</feature>
<feature type="transmembrane region" description="Helical" evidence="17">
    <location>
        <begin position="307"/>
        <end position="327"/>
    </location>
</feature>
<dbReference type="OrthoDB" id="9804503at2"/>
<keyword evidence="7 16" id="KW-0679">Respiratory chain</keyword>
<dbReference type="Pfam" id="PF00033">
    <property type="entry name" value="Cytochrome_B"/>
    <property type="match status" value="1"/>
</dbReference>
<keyword evidence="9 15" id="KW-0479">Metal-binding</keyword>
<dbReference type="PROSITE" id="PS51002">
    <property type="entry name" value="CYTB_NTER"/>
    <property type="match status" value="1"/>
</dbReference>
<comment type="function">
    <text evidence="1 16">Component of the ubiquinol-cytochrome c reductase complex (complex III or cytochrome b-c1 complex), which is a respiratory chain that generates an electrochemical potential coupled to ATP synthesis.</text>
</comment>
<evidence type="ECO:0000313" key="20">
    <source>
        <dbReference type="EMBL" id="GEP61981.1"/>
    </source>
</evidence>